<evidence type="ECO:0000313" key="3">
    <source>
        <dbReference type="EMBL" id="MBB4036896.1"/>
    </source>
</evidence>
<dbReference type="InterPro" id="IPR010982">
    <property type="entry name" value="Lambda_DNA-bd_dom_sf"/>
</dbReference>
<protein>
    <submittedName>
        <fullName evidence="3">Transcriptional regulator with XRE-family HTH domain</fullName>
    </submittedName>
</protein>
<dbReference type="GO" id="GO:0003677">
    <property type="term" value="F:DNA binding"/>
    <property type="evidence" value="ECO:0007669"/>
    <property type="project" value="UniProtKB-KW"/>
</dbReference>
<dbReference type="AlphaFoldDB" id="A0A840CNC4"/>
<keyword evidence="1" id="KW-0238">DNA-binding</keyword>
<gene>
    <name evidence="3" type="ORF">GGR21_002810</name>
</gene>
<organism evidence="3 4">
    <name type="scientific">Dysgonomonas hofstadii</name>
    <dbReference type="NCBI Taxonomy" id="637886"/>
    <lineage>
        <taxon>Bacteria</taxon>
        <taxon>Pseudomonadati</taxon>
        <taxon>Bacteroidota</taxon>
        <taxon>Bacteroidia</taxon>
        <taxon>Bacteroidales</taxon>
        <taxon>Dysgonomonadaceae</taxon>
        <taxon>Dysgonomonas</taxon>
    </lineage>
</organism>
<evidence type="ECO:0000256" key="1">
    <source>
        <dbReference type="ARBA" id="ARBA00023125"/>
    </source>
</evidence>
<dbReference type="InterPro" id="IPR001387">
    <property type="entry name" value="Cro/C1-type_HTH"/>
</dbReference>
<keyword evidence="4" id="KW-1185">Reference proteome</keyword>
<dbReference type="RefSeq" id="WP_183307782.1">
    <property type="nucleotide sequence ID" value="NZ_JACIEP010000010.1"/>
</dbReference>
<reference evidence="3 4" key="1">
    <citation type="submission" date="2020-08" db="EMBL/GenBank/DDBJ databases">
        <title>Genomic Encyclopedia of Type Strains, Phase IV (KMG-IV): sequencing the most valuable type-strain genomes for metagenomic binning, comparative biology and taxonomic classification.</title>
        <authorList>
            <person name="Goeker M."/>
        </authorList>
    </citation>
    <scope>NUCLEOTIDE SEQUENCE [LARGE SCALE GENOMIC DNA]</scope>
    <source>
        <strain evidence="3 4">DSM 104969</strain>
    </source>
</reference>
<dbReference type="PANTHER" id="PTHR46558">
    <property type="entry name" value="TRACRIPTIONAL REGULATORY PROTEIN-RELATED-RELATED"/>
    <property type="match status" value="1"/>
</dbReference>
<dbReference type="Proteomes" id="UP000555103">
    <property type="component" value="Unassembled WGS sequence"/>
</dbReference>
<evidence type="ECO:0000313" key="4">
    <source>
        <dbReference type="Proteomes" id="UP000555103"/>
    </source>
</evidence>
<evidence type="ECO:0000259" key="2">
    <source>
        <dbReference type="PROSITE" id="PS50943"/>
    </source>
</evidence>
<comment type="caution">
    <text evidence="3">The sequence shown here is derived from an EMBL/GenBank/DDBJ whole genome shotgun (WGS) entry which is preliminary data.</text>
</comment>
<sequence>METDFYYSLLGEKIAVLRSSMNIKQEELAEVLNISRPSMVNIEKGRQRPSIYMLQLIAEYFSVEIESLLPDMQKRPLTQIYAIGADETMLQSATVNRFFKLVTSGK</sequence>
<dbReference type="SMART" id="SM00530">
    <property type="entry name" value="HTH_XRE"/>
    <property type="match status" value="1"/>
</dbReference>
<proteinExistence type="predicted"/>
<dbReference type="CDD" id="cd00093">
    <property type="entry name" value="HTH_XRE"/>
    <property type="match status" value="1"/>
</dbReference>
<dbReference type="Pfam" id="PF01381">
    <property type="entry name" value="HTH_3"/>
    <property type="match status" value="1"/>
</dbReference>
<name>A0A840CNC4_9BACT</name>
<dbReference type="PROSITE" id="PS50943">
    <property type="entry name" value="HTH_CROC1"/>
    <property type="match status" value="1"/>
</dbReference>
<dbReference type="SUPFAM" id="SSF47413">
    <property type="entry name" value="lambda repressor-like DNA-binding domains"/>
    <property type="match status" value="1"/>
</dbReference>
<dbReference type="EMBL" id="JACIEP010000010">
    <property type="protein sequence ID" value="MBB4036896.1"/>
    <property type="molecule type" value="Genomic_DNA"/>
</dbReference>
<dbReference type="PANTHER" id="PTHR46558:SF11">
    <property type="entry name" value="HTH-TYPE TRANSCRIPTIONAL REGULATOR XRE"/>
    <property type="match status" value="1"/>
</dbReference>
<dbReference type="Gene3D" id="1.10.260.40">
    <property type="entry name" value="lambda repressor-like DNA-binding domains"/>
    <property type="match status" value="1"/>
</dbReference>
<feature type="domain" description="HTH cro/C1-type" evidence="2">
    <location>
        <begin position="14"/>
        <end position="68"/>
    </location>
</feature>
<accession>A0A840CNC4</accession>